<keyword evidence="4" id="KW-1185">Reference proteome</keyword>
<dbReference type="GO" id="GO:0016787">
    <property type="term" value="F:hydrolase activity"/>
    <property type="evidence" value="ECO:0007669"/>
    <property type="project" value="UniProtKB-KW"/>
</dbReference>
<keyword evidence="1" id="KW-0732">Signal</keyword>
<feature type="chain" id="PRO_5037023386" evidence="1">
    <location>
        <begin position="27"/>
        <end position="439"/>
    </location>
</feature>
<evidence type="ECO:0000256" key="1">
    <source>
        <dbReference type="SAM" id="SignalP"/>
    </source>
</evidence>
<comment type="caution">
    <text evidence="3">The sequence shown here is derived from an EMBL/GenBank/DDBJ whole genome shotgun (WGS) entry which is preliminary data.</text>
</comment>
<evidence type="ECO:0000259" key="2">
    <source>
        <dbReference type="Pfam" id="PF00144"/>
    </source>
</evidence>
<dbReference type="RefSeq" id="WP_189475173.1">
    <property type="nucleotide sequence ID" value="NZ_BMYM01000001.1"/>
</dbReference>
<evidence type="ECO:0000313" key="4">
    <source>
        <dbReference type="Proteomes" id="UP000644693"/>
    </source>
</evidence>
<dbReference type="AlphaFoldDB" id="A0A918XEC5"/>
<dbReference type="Pfam" id="PF00144">
    <property type="entry name" value="Beta-lactamase"/>
    <property type="match status" value="1"/>
</dbReference>
<evidence type="ECO:0000313" key="3">
    <source>
        <dbReference type="EMBL" id="GHD28041.1"/>
    </source>
</evidence>
<reference evidence="3" key="1">
    <citation type="journal article" date="2014" name="Int. J. Syst. Evol. Microbiol.">
        <title>Complete genome sequence of Corynebacterium casei LMG S-19264T (=DSM 44701T), isolated from a smear-ripened cheese.</title>
        <authorList>
            <consortium name="US DOE Joint Genome Institute (JGI-PGF)"/>
            <person name="Walter F."/>
            <person name="Albersmeier A."/>
            <person name="Kalinowski J."/>
            <person name="Ruckert C."/>
        </authorList>
    </citation>
    <scope>NUCLEOTIDE SEQUENCE</scope>
    <source>
        <strain evidence="3">KCTC 23430</strain>
    </source>
</reference>
<sequence>MMTTLSSHLARLALLGGTLIATSAFAQPHALDAAASDPRTMGWMTGFPTAADRVIAPPASDYLSFPKLRWTFCHLREMQASRRVSRGLGPSSAMTSAPDSAIESLSFTPIGKDSDMTWRESLDANYTDGILIMHKGVIVYEYYSGCLNQAGRHGAMSVTKSFVGTVAEILIAEGTLDDSAPVTQYVPELANSAFGSATVREVMDMTTSLVFNEDYADPKADIWAYAAAGDPTPKPADYKGARNFYEYLQGVRKANEHGEVFRYKSVNTDVVAWVIARASGKDFLQHLEERLWQPLGMAQEADMMVDSLGTPLAAGGLSLGLRDAARFGQMMLQGGMYDGKRIIPEAVVTSIAGGGDPEKFASAGYSTLPGGSYRSQWWALHNENGAYSARGIHGQAIYIDPKAEMVIARFATYPISANAYIDPTSLPAYQAVADYLMGK</sequence>
<organism evidence="3 4">
    <name type="scientific">Parahalioglobus pacificus</name>
    <dbReference type="NCBI Taxonomy" id="930806"/>
    <lineage>
        <taxon>Bacteria</taxon>
        <taxon>Pseudomonadati</taxon>
        <taxon>Pseudomonadota</taxon>
        <taxon>Gammaproteobacteria</taxon>
        <taxon>Cellvibrionales</taxon>
        <taxon>Halieaceae</taxon>
        <taxon>Parahalioglobus</taxon>
    </lineage>
</organism>
<protein>
    <submittedName>
        <fullName evidence="3">6-aminohexanoate-dimer hydrolase</fullName>
    </submittedName>
</protein>
<dbReference type="PANTHER" id="PTHR43283">
    <property type="entry name" value="BETA-LACTAMASE-RELATED"/>
    <property type="match status" value="1"/>
</dbReference>
<dbReference type="SUPFAM" id="SSF56601">
    <property type="entry name" value="beta-lactamase/transpeptidase-like"/>
    <property type="match status" value="1"/>
</dbReference>
<reference evidence="3" key="2">
    <citation type="submission" date="2020-09" db="EMBL/GenBank/DDBJ databases">
        <authorList>
            <person name="Sun Q."/>
            <person name="Kim S."/>
        </authorList>
    </citation>
    <scope>NUCLEOTIDE SEQUENCE</scope>
    <source>
        <strain evidence="3">KCTC 23430</strain>
    </source>
</reference>
<dbReference type="EMBL" id="BMYM01000001">
    <property type="protein sequence ID" value="GHD28041.1"/>
    <property type="molecule type" value="Genomic_DNA"/>
</dbReference>
<feature type="signal peptide" evidence="1">
    <location>
        <begin position="1"/>
        <end position="26"/>
    </location>
</feature>
<keyword evidence="3" id="KW-0378">Hydrolase</keyword>
<dbReference type="InterPro" id="IPR050789">
    <property type="entry name" value="Diverse_Enzym_Activities"/>
</dbReference>
<dbReference type="InterPro" id="IPR001466">
    <property type="entry name" value="Beta-lactam-related"/>
</dbReference>
<proteinExistence type="predicted"/>
<dbReference type="Proteomes" id="UP000644693">
    <property type="component" value="Unassembled WGS sequence"/>
</dbReference>
<dbReference type="InterPro" id="IPR012338">
    <property type="entry name" value="Beta-lactam/transpept-like"/>
</dbReference>
<gene>
    <name evidence="3" type="ORF">GCM10007053_07020</name>
</gene>
<accession>A0A918XEC5</accession>
<name>A0A918XEC5_9GAMM</name>
<dbReference type="Gene3D" id="3.40.710.10">
    <property type="entry name" value="DD-peptidase/beta-lactamase superfamily"/>
    <property type="match status" value="1"/>
</dbReference>
<feature type="domain" description="Beta-lactamase-related" evidence="2">
    <location>
        <begin position="130"/>
        <end position="413"/>
    </location>
</feature>
<dbReference type="PANTHER" id="PTHR43283:SF7">
    <property type="entry name" value="BETA-LACTAMASE-RELATED DOMAIN-CONTAINING PROTEIN"/>
    <property type="match status" value="1"/>
</dbReference>